<dbReference type="PANTHER" id="PTHR15245:SF20">
    <property type="entry name" value="SYMPLEKIN"/>
    <property type="match status" value="1"/>
</dbReference>
<comment type="caution">
    <text evidence="1">The sequence shown here is derived from an EMBL/GenBank/DDBJ whole genome shotgun (WGS) entry which is preliminary data.</text>
</comment>
<dbReference type="EMBL" id="JBJJXI010000146">
    <property type="protein sequence ID" value="KAL3386519.1"/>
    <property type="molecule type" value="Genomic_DNA"/>
</dbReference>
<proteinExistence type="predicted"/>
<keyword evidence="2" id="KW-1185">Reference proteome</keyword>
<dbReference type="InterPro" id="IPR021850">
    <property type="entry name" value="Symplekin/Pta1"/>
</dbReference>
<evidence type="ECO:0000313" key="1">
    <source>
        <dbReference type="EMBL" id="KAL3386519.1"/>
    </source>
</evidence>
<protein>
    <recommendedName>
        <fullName evidence="3">Clathrin/coatomer adaptor adaptin-like N-terminal domain-containing protein</fullName>
    </recommendedName>
</protein>
<evidence type="ECO:0000313" key="2">
    <source>
        <dbReference type="Proteomes" id="UP001627154"/>
    </source>
</evidence>
<evidence type="ECO:0008006" key="3">
    <source>
        <dbReference type="Google" id="ProtNLM"/>
    </source>
</evidence>
<dbReference type="PANTHER" id="PTHR15245">
    <property type="entry name" value="SYMPLEKIN-RELATED"/>
    <property type="match status" value="1"/>
</dbReference>
<dbReference type="AlphaFoldDB" id="A0ABD2W0F7"/>
<dbReference type="Proteomes" id="UP001627154">
    <property type="component" value="Unassembled WGS sequence"/>
</dbReference>
<sequence length="216" mass="24700">MSKEARDKTLLMAVNRILTTKKSIVREGVDIRMKILTTLAAVNPCVKEAVIRYVTNNIRSRIELAFSWLYEECALLQGFQWCTSLCLMTPEVLHQAYNDFLIKLVPSIQNVDGEDRNSLLSRVYLEAPLITEDAVKALKTISSDGTWRLAPLQLLKELVIKRPTKQHAFLNILLCHTKHNNSTIRENAIILLIELNAHPELTKMIKEHSVLQHIHL</sequence>
<reference evidence="1 2" key="1">
    <citation type="journal article" date="2024" name="bioRxiv">
        <title>A reference genome for Trichogramma kaykai: A tiny desert-dwelling parasitoid wasp with competing sex-ratio distorters.</title>
        <authorList>
            <person name="Culotta J."/>
            <person name="Lindsey A.R."/>
        </authorList>
    </citation>
    <scope>NUCLEOTIDE SEQUENCE [LARGE SCALE GENOMIC DNA]</scope>
    <source>
        <strain evidence="1 2">KSX58</strain>
    </source>
</reference>
<accession>A0ABD2W0F7</accession>
<organism evidence="1 2">
    <name type="scientific">Trichogramma kaykai</name>
    <dbReference type="NCBI Taxonomy" id="54128"/>
    <lineage>
        <taxon>Eukaryota</taxon>
        <taxon>Metazoa</taxon>
        <taxon>Ecdysozoa</taxon>
        <taxon>Arthropoda</taxon>
        <taxon>Hexapoda</taxon>
        <taxon>Insecta</taxon>
        <taxon>Pterygota</taxon>
        <taxon>Neoptera</taxon>
        <taxon>Endopterygota</taxon>
        <taxon>Hymenoptera</taxon>
        <taxon>Apocrita</taxon>
        <taxon>Proctotrupomorpha</taxon>
        <taxon>Chalcidoidea</taxon>
        <taxon>Trichogrammatidae</taxon>
        <taxon>Trichogramma</taxon>
    </lineage>
</organism>
<name>A0ABD2W0F7_9HYME</name>
<gene>
    <name evidence="1" type="ORF">TKK_018020</name>
</gene>